<protein>
    <submittedName>
        <fullName evidence="1">DUF465 domain-containing protein</fullName>
    </submittedName>
</protein>
<accession>A0ABT0N5F6</accession>
<comment type="caution">
    <text evidence="1">The sequence shown here is derived from an EMBL/GenBank/DDBJ whole genome shotgun (WGS) entry which is preliminary data.</text>
</comment>
<evidence type="ECO:0000313" key="1">
    <source>
        <dbReference type="EMBL" id="MCL2913042.1"/>
    </source>
</evidence>
<dbReference type="Proteomes" id="UP001202831">
    <property type="component" value="Unassembled WGS sequence"/>
</dbReference>
<organism evidence="1 2">
    <name type="scientific">Shewanella corallii</name>
    <dbReference type="NCBI Taxonomy" id="560080"/>
    <lineage>
        <taxon>Bacteria</taxon>
        <taxon>Pseudomonadati</taxon>
        <taxon>Pseudomonadota</taxon>
        <taxon>Gammaproteobacteria</taxon>
        <taxon>Alteromonadales</taxon>
        <taxon>Shewanellaceae</taxon>
        <taxon>Shewanella</taxon>
    </lineage>
</organism>
<dbReference type="Gene3D" id="6.10.280.50">
    <property type="match status" value="1"/>
</dbReference>
<proteinExistence type="predicted"/>
<reference evidence="1 2" key="1">
    <citation type="submission" date="2022-01" db="EMBL/GenBank/DDBJ databases">
        <title>Whole genome-based taxonomy of the Shewanellaceae.</title>
        <authorList>
            <person name="Martin-Rodriguez A.J."/>
        </authorList>
    </citation>
    <scope>NUCLEOTIDE SEQUENCE [LARGE SCALE GENOMIC DNA]</scope>
    <source>
        <strain evidence="1 2">DSM 21332</strain>
    </source>
</reference>
<dbReference type="Pfam" id="PF04325">
    <property type="entry name" value="DUF465"/>
    <property type="match status" value="1"/>
</dbReference>
<dbReference type="InterPro" id="IPR038444">
    <property type="entry name" value="DUF465_sf"/>
</dbReference>
<gene>
    <name evidence="1" type="ORF">L2725_04480</name>
</gene>
<evidence type="ECO:0000313" key="2">
    <source>
        <dbReference type="Proteomes" id="UP001202831"/>
    </source>
</evidence>
<dbReference type="RefSeq" id="WP_249247823.1">
    <property type="nucleotide sequence ID" value="NZ_JAKIKT010000001.1"/>
</dbReference>
<name>A0ABT0N5F6_9GAMM</name>
<dbReference type="InterPro" id="IPR007420">
    <property type="entry name" value="DUF465"/>
</dbReference>
<dbReference type="EMBL" id="JAKIKT010000001">
    <property type="protein sequence ID" value="MCL2913042.1"/>
    <property type="molecule type" value="Genomic_DNA"/>
</dbReference>
<keyword evidence="2" id="KW-1185">Reference proteome</keyword>
<sequence>MLGENHSLTHDFPEFTDLIHQLTKSNEHFAHRSRRYHELDKEIRTLELNDVPTSDERFIALKAERVELKDELHYMLTQHSS</sequence>